<dbReference type="RefSeq" id="XP_060287774.1">
    <property type="nucleotide sequence ID" value="XM_060431671.1"/>
</dbReference>
<gene>
    <name evidence="2" type="ORF">QBC33DRAFT_592008</name>
</gene>
<evidence type="ECO:0000256" key="1">
    <source>
        <dbReference type="SAM" id="MobiDB-lite"/>
    </source>
</evidence>
<dbReference type="Proteomes" id="UP001244011">
    <property type="component" value="Unassembled WGS sequence"/>
</dbReference>
<keyword evidence="3" id="KW-1185">Reference proteome</keyword>
<reference evidence="2" key="1">
    <citation type="submission" date="2023-06" db="EMBL/GenBank/DDBJ databases">
        <title>Genome-scale phylogeny and comparative genomics of the fungal order Sordariales.</title>
        <authorList>
            <consortium name="Lawrence Berkeley National Laboratory"/>
            <person name="Hensen N."/>
            <person name="Bonometti L."/>
            <person name="Westerberg I."/>
            <person name="Brannstrom I.O."/>
            <person name="Guillou S."/>
            <person name="Cros-Aarteil S."/>
            <person name="Calhoun S."/>
            <person name="Haridas S."/>
            <person name="Kuo A."/>
            <person name="Mondo S."/>
            <person name="Pangilinan J."/>
            <person name="Riley R."/>
            <person name="Labutti K."/>
            <person name="Andreopoulos B."/>
            <person name="Lipzen A."/>
            <person name="Chen C."/>
            <person name="Yanf M."/>
            <person name="Daum C."/>
            <person name="Ng V."/>
            <person name="Clum A."/>
            <person name="Steindorff A."/>
            <person name="Ohm R."/>
            <person name="Martin F."/>
            <person name="Silar P."/>
            <person name="Natvig D."/>
            <person name="Lalanne C."/>
            <person name="Gautier V."/>
            <person name="Ament-Velasquez S.L."/>
            <person name="Kruys A."/>
            <person name="Hutchinson M.I."/>
            <person name="Powell A.J."/>
            <person name="Barry K."/>
            <person name="Miller A.N."/>
            <person name="Grigoriev I.V."/>
            <person name="Debuchy R."/>
            <person name="Gladieux P."/>
            <person name="Thoren M.H."/>
            <person name="Johannesson H."/>
        </authorList>
    </citation>
    <scope>NUCLEOTIDE SEQUENCE</scope>
    <source>
        <strain evidence="2">8032-3</strain>
    </source>
</reference>
<dbReference type="AlphaFoldDB" id="A0AAJ0CC52"/>
<accession>A0AAJ0CC52</accession>
<comment type="caution">
    <text evidence="2">The sequence shown here is derived from an EMBL/GenBank/DDBJ whole genome shotgun (WGS) entry which is preliminary data.</text>
</comment>
<protein>
    <submittedName>
        <fullName evidence="2">Uncharacterized protein</fullName>
    </submittedName>
</protein>
<proteinExistence type="predicted"/>
<sequence length="264" mass="28030">MSLTPLFLSPALPSELLAYVISKCTYPTTLIVCSTRADFLTSLADDVRHQIHPLAPSGTPGEGDDGPSLDPVVAHDSPGSHLLASPLFQVAIAKHIRVVFVPTVSHLRVFLSPLGGGKVAAPPPTSRSAQQPQPRSAPLLLVFGFLALHRDTSEWSAQGLSNTAAALVDAAAEAHLRVVVVEPARGRRRAGDDGSGGSGISNSLESAAVLGELIPVLSSSTRRAAAPDLEEGGWTGRMVEVRRVLGRWFRFRDGERRHPWQPGT</sequence>
<name>A0AAJ0CC52_9PEZI</name>
<dbReference type="GeneID" id="85314858"/>
<evidence type="ECO:0000313" key="3">
    <source>
        <dbReference type="Proteomes" id="UP001244011"/>
    </source>
</evidence>
<evidence type="ECO:0000313" key="2">
    <source>
        <dbReference type="EMBL" id="KAK1771561.1"/>
    </source>
</evidence>
<organism evidence="2 3">
    <name type="scientific">Phialemonium atrogriseum</name>
    <dbReference type="NCBI Taxonomy" id="1093897"/>
    <lineage>
        <taxon>Eukaryota</taxon>
        <taxon>Fungi</taxon>
        <taxon>Dikarya</taxon>
        <taxon>Ascomycota</taxon>
        <taxon>Pezizomycotina</taxon>
        <taxon>Sordariomycetes</taxon>
        <taxon>Sordariomycetidae</taxon>
        <taxon>Cephalothecales</taxon>
        <taxon>Cephalothecaceae</taxon>
        <taxon>Phialemonium</taxon>
    </lineage>
</organism>
<dbReference type="EMBL" id="MU838998">
    <property type="protein sequence ID" value="KAK1771561.1"/>
    <property type="molecule type" value="Genomic_DNA"/>
</dbReference>
<feature type="region of interest" description="Disordered" evidence="1">
    <location>
        <begin position="51"/>
        <end position="75"/>
    </location>
</feature>